<evidence type="ECO:0000256" key="2">
    <source>
        <dbReference type="ARBA" id="ARBA00012438"/>
    </source>
</evidence>
<gene>
    <name evidence="11" type="ORF">C3Y92_14555</name>
</gene>
<feature type="region of interest" description="Disordered" evidence="9">
    <location>
        <begin position="1"/>
        <end position="34"/>
    </location>
</feature>
<feature type="domain" description="Histidine kinase" evidence="10">
    <location>
        <begin position="307"/>
        <end position="548"/>
    </location>
</feature>
<dbReference type="PRINTS" id="PR00344">
    <property type="entry name" value="BCTRLSENSOR"/>
</dbReference>
<feature type="compositionally biased region" description="Basic and acidic residues" evidence="9">
    <location>
        <begin position="12"/>
        <end position="21"/>
    </location>
</feature>
<feature type="compositionally biased region" description="Low complexity" evidence="9">
    <location>
        <begin position="22"/>
        <end position="33"/>
    </location>
</feature>
<dbReference type="GO" id="GO:0004673">
    <property type="term" value="F:protein histidine kinase activity"/>
    <property type="evidence" value="ECO:0007669"/>
    <property type="project" value="UniProtKB-EC"/>
</dbReference>
<dbReference type="Gene3D" id="3.30.450.20">
    <property type="entry name" value="PAS domain"/>
    <property type="match status" value="2"/>
</dbReference>
<evidence type="ECO:0000256" key="4">
    <source>
        <dbReference type="ARBA" id="ARBA00022679"/>
    </source>
</evidence>
<keyword evidence="4" id="KW-0808">Transferase</keyword>
<evidence type="ECO:0000256" key="1">
    <source>
        <dbReference type="ARBA" id="ARBA00000085"/>
    </source>
</evidence>
<dbReference type="SUPFAM" id="SSF55785">
    <property type="entry name" value="PYP-like sensor domain (PAS domain)"/>
    <property type="match status" value="2"/>
</dbReference>
<dbReference type="PANTHER" id="PTHR43065:SF42">
    <property type="entry name" value="TWO-COMPONENT SENSOR PPRA"/>
    <property type="match status" value="1"/>
</dbReference>
<keyword evidence="3" id="KW-0597">Phosphoprotein</keyword>
<dbReference type="GO" id="GO:0005524">
    <property type="term" value="F:ATP binding"/>
    <property type="evidence" value="ECO:0007669"/>
    <property type="project" value="UniProtKB-KW"/>
</dbReference>
<dbReference type="InterPro" id="IPR003594">
    <property type="entry name" value="HATPase_dom"/>
</dbReference>
<dbReference type="Proteomes" id="UP000293296">
    <property type="component" value="Chromosome"/>
</dbReference>
<dbReference type="InterPro" id="IPR035965">
    <property type="entry name" value="PAS-like_dom_sf"/>
</dbReference>
<evidence type="ECO:0000256" key="6">
    <source>
        <dbReference type="ARBA" id="ARBA00022777"/>
    </source>
</evidence>
<dbReference type="InterPro" id="IPR013767">
    <property type="entry name" value="PAS_fold"/>
</dbReference>
<dbReference type="EC" id="2.7.13.3" evidence="2"/>
<dbReference type="GO" id="GO:0006355">
    <property type="term" value="P:regulation of DNA-templated transcription"/>
    <property type="evidence" value="ECO:0007669"/>
    <property type="project" value="InterPro"/>
</dbReference>
<dbReference type="GO" id="GO:0000160">
    <property type="term" value="P:phosphorelay signal transduction system"/>
    <property type="evidence" value="ECO:0007669"/>
    <property type="project" value="UniProtKB-KW"/>
</dbReference>
<protein>
    <recommendedName>
        <fullName evidence="2">histidine kinase</fullName>
        <ecNumber evidence="2">2.7.13.3</ecNumber>
    </recommendedName>
</protein>
<dbReference type="OrthoDB" id="5479699at2"/>
<dbReference type="PROSITE" id="PS50109">
    <property type="entry name" value="HIS_KIN"/>
    <property type="match status" value="1"/>
</dbReference>
<organism evidence="11 12">
    <name type="scientific">Solidesulfovibrio carbinolicus</name>
    <dbReference type="NCBI Taxonomy" id="296842"/>
    <lineage>
        <taxon>Bacteria</taxon>
        <taxon>Pseudomonadati</taxon>
        <taxon>Thermodesulfobacteriota</taxon>
        <taxon>Desulfovibrionia</taxon>
        <taxon>Desulfovibrionales</taxon>
        <taxon>Desulfovibrionaceae</taxon>
        <taxon>Solidesulfovibrio</taxon>
    </lineage>
</organism>
<keyword evidence="12" id="KW-1185">Reference proteome</keyword>
<sequence>MTARSSIFPTASDRRPGDRPHQPAGPAQASASACPVPASDPSFFAAQAALFYERLPHGLALSDPDGRLVCANRALRRLLGTGESLPEPTLAGLIARLCPAVTPVRAAAMAAATQRWHTPNHPMIGPSGQALHVRLLFESVPFPDGRTGHTLTVEDTTSHKTAIDAWRRRQTQYRSLVEGGADAMCRFLPDLSLLYANAPFCRLFGLSRRGAVGKSLLSLVSLEAGRAVVDAVSALSPRQPAGEVDLLLGYADDRPRWLRLTVRGFFYRTGHLKDCQAVGADVSDHKLAEDRFIHASRLVSLGALVSGVAHEVSNPNQAIALNARLCQDLWEPVAEAAARLAQAAAMPGSPGARGPTLADALADMPALLADMADCSGRIADIVSELKEFGSHDDGSGFAPVAVNDAVRAAARLMRPTLKRSTRRFSLRLCREGPVVLGRRQRLEQVLVNLLENACLALPNQDAPIVVETALAPEGDAVRVLVRDAGTGIAPGDLRRVTEPFFTTRRGQGGTGLGLSISHKIAREHGGSLELLPNAGPGVTAVVALPLAGLRQEGLP</sequence>
<keyword evidence="5" id="KW-0547">Nucleotide-binding</keyword>
<dbReference type="InterPro" id="IPR004358">
    <property type="entry name" value="Sig_transdc_His_kin-like_C"/>
</dbReference>
<evidence type="ECO:0000313" key="12">
    <source>
        <dbReference type="Proteomes" id="UP000293296"/>
    </source>
</evidence>
<evidence type="ECO:0000313" key="11">
    <source>
        <dbReference type="EMBL" id="QAZ68377.1"/>
    </source>
</evidence>
<dbReference type="InterPro" id="IPR005467">
    <property type="entry name" value="His_kinase_dom"/>
</dbReference>
<dbReference type="InterPro" id="IPR036890">
    <property type="entry name" value="HATPase_C_sf"/>
</dbReference>
<keyword evidence="8" id="KW-0902">Two-component regulatory system</keyword>
<dbReference type="PROSITE" id="PS51257">
    <property type="entry name" value="PROKAR_LIPOPROTEIN"/>
    <property type="match status" value="1"/>
</dbReference>
<dbReference type="SMART" id="SM00091">
    <property type="entry name" value="PAS"/>
    <property type="match status" value="2"/>
</dbReference>
<keyword evidence="7" id="KW-0067">ATP-binding</keyword>
<dbReference type="Pfam" id="PF02518">
    <property type="entry name" value="HATPase_c"/>
    <property type="match status" value="1"/>
</dbReference>
<evidence type="ECO:0000256" key="8">
    <source>
        <dbReference type="ARBA" id="ARBA00023012"/>
    </source>
</evidence>
<evidence type="ECO:0000256" key="7">
    <source>
        <dbReference type="ARBA" id="ARBA00022840"/>
    </source>
</evidence>
<dbReference type="Gene3D" id="3.30.565.10">
    <property type="entry name" value="Histidine kinase-like ATPase, C-terminal domain"/>
    <property type="match status" value="1"/>
</dbReference>
<dbReference type="PANTHER" id="PTHR43065">
    <property type="entry name" value="SENSOR HISTIDINE KINASE"/>
    <property type="match status" value="1"/>
</dbReference>
<dbReference type="KEGG" id="dcb:C3Y92_14555"/>
<dbReference type="EMBL" id="CP026538">
    <property type="protein sequence ID" value="QAZ68377.1"/>
    <property type="molecule type" value="Genomic_DNA"/>
</dbReference>
<dbReference type="Gene3D" id="1.10.287.130">
    <property type="match status" value="1"/>
</dbReference>
<dbReference type="CDD" id="cd00075">
    <property type="entry name" value="HATPase"/>
    <property type="match status" value="1"/>
</dbReference>
<dbReference type="RefSeq" id="WP_129353810.1">
    <property type="nucleotide sequence ID" value="NZ_CP026538.1"/>
</dbReference>
<dbReference type="Pfam" id="PF00989">
    <property type="entry name" value="PAS"/>
    <property type="match status" value="1"/>
</dbReference>
<evidence type="ECO:0000256" key="9">
    <source>
        <dbReference type="SAM" id="MobiDB-lite"/>
    </source>
</evidence>
<keyword evidence="6" id="KW-0418">Kinase</keyword>
<comment type="catalytic activity">
    <reaction evidence="1">
        <text>ATP + protein L-histidine = ADP + protein N-phospho-L-histidine.</text>
        <dbReference type="EC" id="2.7.13.3"/>
    </reaction>
</comment>
<evidence type="ECO:0000259" key="10">
    <source>
        <dbReference type="PROSITE" id="PS50109"/>
    </source>
</evidence>
<name>A0A4P6HMC5_9BACT</name>
<reference evidence="11 12" key="1">
    <citation type="submission" date="2018-02" db="EMBL/GenBank/DDBJ databases">
        <title>Genome sequence of Desulfovibrio carbinolicus DSM 3852.</title>
        <authorList>
            <person name="Wilbanks E."/>
            <person name="Skennerton C.T."/>
            <person name="Orphan V.J."/>
        </authorList>
    </citation>
    <scope>NUCLEOTIDE SEQUENCE [LARGE SCALE GENOMIC DNA]</scope>
    <source>
        <strain evidence="11 12">DSM 3852</strain>
    </source>
</reference>
<accession>A0A4P6HMC5</accession>
<dbReference type="AlphaFoldDB" id="A0A4P6HMC5"/>
<dbReference type="InterPro" id="IPR000014">
    <property type="entry name" value="PAS"/>
</dbReference>
<evidence type="ECO:0000256" key="3">
    <source>
        <dbReference type="ARBA" id="ARBA00022553"/>
    </source>
</evidence>
<dbReference type="NCBIfam" id="TIGR00229">
    <property type="entry name" value="sensory_box"/>
    <property type="match status" value="1"/>
</dbReference>
<proteinExistence type="predicted"/>
<dbReference type="CDD" id="cd00130">
    <property type="entry name" value="PAS"/>
    <property type="match status" value="1"/>
</dbReference>
<evidence type="ECO:0000256" key="5">
    <source>
        <dbReference type="ARBA" id="ARBA00022741"/>
    </source>
</evidence>
<dbReference type="SUPFAM" id="SSF55874">
    <property type="entry name" value="ATPase domain of HSP90 chaperone/DNA topoisomerase II/histidine kinase"/>
    <property type="match status" value="1"/>
</dbReference>
<dbReference type="SMART" id="SM00387">
    <property type="entry name" value="HATPase_c"/>
    <property type="match status" value="1"/>
</dbReference>